<accession>A0A4Q7NNS5</accession>
<evidence type="ECO:0000256" key="1">
    <source>
        <dbReference type="ARBA" id="ARBA00006987"/>
    </source>
</evidence>
<gene>
    <name evidence="3" type="ORF">EV675_2780</name>
</gene>
<dbReference type="PANTHER" id="PTHR42928">
    <property type="entry name" value="TRICARBOXYLATE-BINDING PROTEIN"/>
    <property type="match status" value="1"/>
</dbReference>
<dbReference type="Pfam" id="PF03401">
    <property type="entry name" value="TctC"/>
    <property type="match status" value="1"/>
</dbReference>
<evidence type="ECO:0000313" key="4">
    <source>
        <dbReference type="Proteomes" id="UP000292445"/>
    </source>
</evidence>
<feature type="chain" id="PRO_5020226305" evidence="2">
    <location>
        <begin position="31"/>
        <end position="328"/>
    </location>
</feature>
<evidence type="ECO:0000313" key="3">
    <source>
        <dbReference type="EMBL" id="RZS86732.1"/>
    </source>
</evidence>
<dbReference type="AlphaFoldDB" id="A0A4Q7NNS5"/>
<dbReference type="Proteomes" id="UP000292445">
    <property type="component" value="Unassembled WGS sequence"/>
</dbReference>
<comment type="caution">
    <text evidence="3">The sequence shown here is derived from an EMBL/GenBank/DDBJ whole genome shotgun (WGS) entry which is preliminary data.</text>
</comment>
<dbReference type="Gene3D" id="3.40.190.150">
    <property type="entry name" value="Bordetella uptake gene, domain 1"/>
    <property type="match status" value="1"/>
</dbReference>
<feature type="signal peptide" evidence="2">
    <location>
        <begin position="1"/>
        <end position="30"/>
    </location>
</feature>
<dbReference type="EMBL" id="SGXC01000001">
    <property type="protein sequence ID" value="RZS86732.1"/>
    <property type="molecule type" value="Genomic_DNA"/>
</dbReference>
<organism evidence="3 4">
    <name type="scientific">Pigmentiphaga kullae</name>
    <dbReference type="NCBI Taxonomy" id="151784"/>
    <lineage>
        <taxon>Bacteria</taxon>
        <taxon>Pseudomonadati</taxon>
        <taxon>Pseudomonadota</taxon>
        <taxon>Betaproteobacteria</taxon>
        <taxon>Burkholderiales</taxon>
        <taxon>Alcaligenaceae</taxon>
        <taxon>Pigmentiphaga</taxon>
    </lineage>
</organism>
<name>A0A4Q7NNS5_9BURK</name>
<sequence>MVPLRLLQTRPHAWVAAALLALGQPQPAAAQPYPSRPIKVVMAWSDGFPANSTRLFAKELSERLKQPVVVEIQQGAGGEVAARHVKNAARDGYTLLATGTSVTTSWALRPGNVDPGTDLQPIAQLVATPYVIVSRAGAYADFDKFLEGARDSRKKLNYASPGVGSGMHFLGEMIKTSAGIDMVHIPYASGARQLQALLAGDVDIAIISLVTALPQIRIGKLDALAVSTATRSPELPAVPTLTEKKLRGVPAISSWIALFGPAGLPADILDALSSQITAAAGDDDLRKLVASWGAEVPDTRRTSLEHVVQTEKALWSKVAKEKNIVDPN</sequence>
<dbReference type="Gene3D" id="3.40.190.10">
    <property type="entry name" value="Periplasmic binding protein-like II"/>
    <property type="match status" value="1"/>
</dbReference>
<comment type="similarity">
    <text evidence="1">Belongs to the UPF0065 (bug) family.</text>
</comment>
<proteinExistence type="inferred from homology"/>
<dbReference type="InterPro" id="IPR005064">
    <property type="entry name" value="BUG"/>
</dbReference>
<keyword evidence="2" id="KW-0732">Signal</keyword>
<dbReference type="CDD" id="cd07012">
    <property type="entry name" value="PBP2_Bug_TTT"/>
    <property type="match status" value="1"/>
</dbReference>
<dbReference type="InterPro" id="IPR042100">
    <property type="entry name" value="Bug_dom1"/>
</dbReference>
<evidence type="ECO:0000256" key="2">
    <source>
        <dbReference type="SAM" id="SignalP"/>
    </source>
</evidence>
<dbReference type="SUPFAM" id="SSF53850">
    <property type="entry name" value="Periplasmic binding protein-like II"/>
    <property type="match status" value="1"/>
</dbReference>
<dbReference type="PIRSF" id="PIRSF017082">
    <property type="entry name" value="YflP"/>
    <property type="match status" value="1"/>
</dbReference>
<protein>
    <submittedName>
        <fullName evidence="3">Tripartite-type tricarboxylate transporter receptor subunit TctC</fullName>
    </submittedName>
</protein>
<keyword evidence="4" id="KW-1185">Reference proteome</keyword>
<reference evidence="3 4" key="1">
    <citation type="submission" date="2019-02" db="EMBL/GenBank/DDBJ databases">
        <title>Genomic Encyclopedia of Type Strains, Phase IV (KMG-IV): sequencing the most valuable type-strain genomes for metagenomic binning, comparative biology and taxonomic classification.</title>
        <authorList>
            <person name="Goeker M."/>
        </authorList>
    </citation>
    <scope>NUCLEOTIDE SEQUENCE [LARGE SCALE GENOMIC DNA]</scope>
    <source>
        <strain evidence="3 4">K24</strain>
    </source>
</reference>
<keyword evidence="3" id="KW-0675">Receptor</keyword>
<dbReference type="PANTHER" id="PTHR42928:SF5">
    <property type="entry name" value="BLR1237 PROTEIN"/>
    <property type="match status" value="1"/>
</dbReference>